<comment type="caution">
    <text evidence="1">The sequence shown here is derived from an EMBL/GenBank/DDBJ whole genome shotgun (WGS) entry which is preliminary data.</text>
</comment>
<proteinExistence type="predicted"/>
<gene>
    <name evidence="1" type="ORF">MML48_8g00005620</name>
</gene>
<reference evidence="1" key="1">
    <citation type="submission" date="2022-04" db="EMBL/GenBank/DDBJ databases">
        <title>Chromosome-scale genome assembly of Holotrichia oblita Faldermann.</title>
        <authorList>
            <person name="Rongchong L."/>
        </authorList>
    </citation>
    <scope>NUCLEOTIDE SEQUENCE</scope>
    <source>
        <strain evidence="1">81SQS9</strain>
    </source>
</reference>
<sequence length="3441" mass="391974">MSYNTCSTQTNSTEGLAQAGAWACFDEFNRIELEVLSVVAQQILTIQMAIAAKLERFIFEGTELSLDPTCTIFITMNPGYAGRQELPDNLKVLFRTVAMMVPDYAMIGEISLYSYGFSQAASLAQKIVHTYKLCSEQLSSQNHYDYGMRAVKSVLLAAGALKRAYPKFDEAQLVLRAIIDVNLPKFLYQDIPLFEGIYSDLFPGIEVPKFDRDELIRCLIDELTRKNLQPTPWFVEKTMQIYEMILVRHGLMIVGGHMGGKTSAYQNLAEALGKLAQEKIAKLKEFKVIYRIINPKAISMGKLYGQFDPASHEWSDGVLATTFREFANAQTTDRKWILFDGPVDAVWIENMNTVLDDNKKLCLMSGEIIQMSNKMNLIFEPEDLEFASPATVSRCGMIYMEPRQLGWKPFLVSYLNNLTKTLLTEQLELIEELIDWLVPPCFEFMRLNCKYFVVTSEIHLFFSFTRLFTCMLVEETQVSTVWLQCICIFCLVWGLGSTLTGDGRRTFDVFFRKILNGEDKAYPKPKSFKLAKNQLFPERSIIYDWIYDKRNNGTWISWSDTIEQKQVIPPTAKTQEVVMSKLDKRRRGVYGPSMGKKCVLFVDDVGMPQKEQWGAQPPVELLRQWLDHGHWFDKDTSVLQLVDMMFVGAMGAPGGGANMVTCRFLRHMQIICMDSFEDNTLNKIFCSILDWHFSKGYIEMAVGATMDVYKQAMSTFLPTPAKAHYMFNLRDFARVIKGLMLIPPARMQDPDKLIRLWIHESFRVFNDRLIDEDEKRQMFEIVKRSCYQNYRQHMDKVLSDYITETTPLSLELIRNLFFGNYIEPDADPKIYDEITDLDDLTEKMEYYLNDYNLISKSPMDLVMFKFAIEHVSRVSRVLSQDNGNVLLVGIGGSGRHSSVKLAASMAEYYLFEIELSRNYGCSEWRDDLKSLLLKSGCEGKPTVFLFADTQIADESFTEDINMILNTADIPNLYAADEKADILEKMQIAARDSSKKIDSTPLALYNFFIERVKSNLHIALAMSPIGDAFRKRCRMFPSLVNCCTIDWFFSWPPDALEKVAYMFLQETDIEPSMVNICVRMCQYFHTTVTKASQLFYKEQKRKTYVTPTAYLELIQTFKSLYYMKVDQITLQRNRYETGLDKLDFAAGQVGLMQDELHALQPKLIVASAKTEKLMIKIEQDTVIVEGKKEIVAADEALANEAAAAAQAIKDDCESDLAEATPALEAALQALDTLKPADIVIVKSMKNPPFGVKLVLESVCVMKGLKPDRKPDPSTGRMVEDYWGPSVKLLADMKFLENLKTYNKDNIPPPVMKRIRDKYIPDREFDPERIKNVSTACEGLCKWVRAMEVYDRVIKIVAPKKARLAEAEAELAAQMDTLNEKRAQLQEVTDKLQALNDEFAAETKKKKELEDQIDICSQKLDRAEKLIGGLGGEKTRWSETAVYLHSLLGNVIGDVLLSAGMVAYLGAFTIDYSYAGRQELPDNLKVLFRTVAMMVPDYAMIGEISLYSYGFSQAASLAQKIVHTYKLCSEQLSSQNHYDYGMRAVKSVLLAAGALKRAYPKFDEAQLVLRAIIDVNLPKFLYQDIPLFEGIYSDLFPGIEVPKFDRDELIRCLIDELTRKNLQPTPWFVEKTMQIYEMILVRHGLMIVGGHMGGKTSAYQNLAEALGKLAQEKIAKLKEFKVIYRIINPKAISMGKLYGQFDPASHEWSDGVLATTFREFANAQTTDRKWILFDGPVDAVWIENMNTVLDDNKKLCLMSGEIIQMSNKMNLIFEPEDLEFASPATVSRCGMIYMEPRQLGWKPFLVSYLNNLTKTLLTEQLELIEELIDWLVPPDSLVFLVYTAIYVHAGRRDSSQYSLVAMHMHILPSLGLGSTLTGDGRRTFDVFFRKILNGEDKAYPKPKSFKLAKNQLFPERSIIYDWIYDKRNNGTWISWSDTIEQKQVIPPTAKTQEVVMSKLDKRRRGVYGPSMGKKCVLFVDDVGMPQKEQWGAQPPVELLRQWLDHGHWFDKDTSVLQLVDMMFVGAMGAPGGGANMVTCRFLRHMQIICMDSFEDNTLNKIFCSILDWHFSKGYIEMAVGATMDVYKQAMSTFLPTPAKAHYMFNLRDFARVIKGLMLIPPARMQDPDKLIRLWIHESFRVFNDRLIDEDEKRQMFEIVKRSCYQNYRQHMDKVLSDYITETTPLSLELIRNLFFGNYIEPDADPKIYDEITDLDDLTEKMEYYLNDYNLISKSPMDLVMFKFAIEHVSRVSRVLSQDNGNVLLVGIGGSGRHSSVKLAASMAEYYLFEIELSRNYGCSEWRDDLKSLLLKSGCEGKPTVFLFADTQIADESFTEDINMILNTADIPNLYAADEKADILEKMQIAARDSSKKIDSTPLALYNFFIERVKSNLHIALAMSPIGDAFRKRCRMFPSLVNCCTIDWFFSWPPDALEKVAYMFLQETDIEPSMVNICVRMCQYFHTTVTKASQLFYKEQKRKTYVTPTAYLELIQTFKSLYYMKVDQITLQRNRYETGLDKLDFAAGQVGLMQDELHALQPKLIVASAKTEKLMIKIEQDTVIVEGKKEIVAADEALANEAAAAAQAIKDDCESDLAEATPALEAALQALDTLKPADIVIVKSMKNPPFGVKLVLESVCVMKGLKPDRKPDPSTGRMVEDYWGPSVKLLADMKFLENLKTYNKDNIPPPVMKRIRDKYIPDREFDPERIKNVSTACEGLCKWVRAMEVYDRVIKIVAPKKARLAEAEAELAAQMDTLNEKRAQLQEKKELEDQIDICSQKLDRAEKLIGGLGGEKTRWSETAVYLHSLLGNVIGDVLLSAGMVAYLGAFTIDYRQDIVKDWNAYCIRLGIPCSKQFSLVTTLGEPVIIRAWNIAGLPVDNFSIENGIIATKARRWPLMIDPQGQANKWVKNMEKQNRLQVIKLTDSNYVRVVENAITYGHPVILENIAQEIDAVLEPVLVKNIFKQQGIQCLKLGDNVLEYSNDFRFYITTRLRNPHYLPEVAVKVTLLNFMITPQGLQDQLLGIVVAKEKPELEEKKNEMIVESANNKKMLKEIEDKILEVLSTSEGNILEDETAIKILSSSKVLSEEIQEKQKLAAITELEIDAARNTYIPVSKHSSVLFFCISELGNIDPMYQYSLVWFINLYNQSIINSAKSSELEERINNLNEYFTNSIYKNVCRSLFEKDKLIFSFVLTVGILRSQAKIDEDIFNFLLTGGIALDNPYPNPAPEWLSDKSWSEVVRSSNLKYLEGFKTSVSNHINEWKNYYDVSAPHEVPCPKPLDNLTGLSRLIVLRCIRPDKIVPAVQKYIVEEMGQAYLEPPPFNLEESYNDSYNCSPLVFILSPGSDPMAGLIRFASDKGIHKTSLLTISLGQGQGPIAASMIDKALSTGQWVVLQNCHLAESWMRELDRICDEVIVPETTHDQFRLWLTSYPSKAFPVSILQNGAI</sequence>
<dbReference type="Proteomes" id="UP001056778">
    <property type="component" value="Chromosome 8"/>
</dbReference>
<dbReference type="EMBL" id="CM043022">
    <property type="protein sequence ID" value="KAI4456232.1"/>
    <property type="molecule type" value="Genomic_DNA"/>
</dbReference>
<evidence type="ECO:0000313" key="1">
    <source>
        <dbReference type="EMBL" id="KAI4456232.1"/>
    </source>
</evidence>
<keyword evidence="2" id="KW-1185">Reference proteome</keyword>
<name>A0ACB9SMM0_HOLOL</name>
<protein>
    <submittedName>
        <fullName evidence="1">Dynein axonemal heavy chain 7-related</fullName>
    </submittedName>
</protein>
<evidence type="ECO:0000313" key="2">
    <source>
        <dbReference type="Proteomes" id="UP001056778"/>
    </source>
</evidence>
<organism evidence="1 2">
    <name type="scientific">Holotrichia oblita</name>
    <name type="common">Chafer beetle</name>
    <dbReference type="NCBI Taxonomy" id="644536"/>
    <lineage>
        <taxon>Eukaryota</taxon>
        <taxon>Metazoa</taxon>
        <taxon>Ecdysozoa</taxon>
        <taxon>Arthropoda</taxon>
        <taxon>Hexapoda</taxon>
        <taxon>Insecta</taxon>
        <taxon>Pterygota</taxon>
        <taxon>Neoptera</taxon>
        <taxon>Endopterygota</taxon>
        <taxon>Coleoptera</taxon>
        <taxon>Polyphaga</taxon>
        <taxon>Scarabaeiformia</taxon>
        <taxon>Scarabaeidae</taxon>
        <taxon>Melolonthinae</taxon>
        <taxon>Holotrichia</taxon>
    </lineage>
</organism>
<accession>A0ACB9SMM0</accession>